<dbReference type="SMART" id="SM00202">
    <property type="entry name" value="SR"/>
    <property type="match status" value="1"/>
</dbReference>
<reference evidence="5" key="2">
    <citation type="submission" date="2025-08" db="UniProtKB">
        <authorList>
            <consortium name="Ensembl"/>
        </authorList>
    </citation>
    <scope>IDENTIFICATION</scope>
</reference>
<evidence type="ECO:0000259" key="4">
    <source>
        <dbReference type="PROSITE" id="PS50287"/>
    </source>
</evidence>
<dbReference type="Ensembl" id="ENSATET00000051676.1">
    <property type="protein sequence ID" value="ENSATEP00000064238.1"/>
    <property type="gene ID" value="ENSATEG00000025949.1"/>
</dbReference>
<evidence type="ECO:0000256" key="1">
    <source>
        <dbReference type="ARBA" id="ARBA00022729"/>
    </source>
</evidence>
<feature type="disulfide bond" evidence="3">
    <location>
        <begin position="56"/>
        <end position="117"/>
    </location>
</feature>
<proteinExistence type="predicted"/>
<sequence>MTSQQKTFYFLTVGVQIKLAGSGFPCTGRVEILYNNTWGTVFCDDGWDFNDAEVVCRELGCGAALHASNSAHFGPGTGRIWLSGVDCSGSEISLSECKHSGFGNNNCEHSQDAGVLCSGEIICCNCNMLLD</sequence>
<keyword evidence="6" id="KW-1185">Reference proteome</keyword>
<dbReference type="FunFam" id="3.10.250.10:FF:000001">
    <property type="entry name" value="Lysyl oxidase 4 isoform X1"/>
    <property type="match status" value="1"/>
</dbReference>
<evidence type="ECO:0000313" key="6">
    <source>
        <dbReference type="Proteomes" id="UP000265040"/>
    </source>
</evidence>
<dbReference type="AlphaFoldDB" id="A0A7N6BIC5"/>
<organism evidence="5 6">
    <name type="scientific">Anabas testudineus</name>
    <name type="common">Climbing perch</name>
    <name type="synonym">Anthias testudineus</name>
    <dbReference type="NCBI Taxonomy" id="64144"/>
    <lineage>
        <taxon>Eukaryota</taxon>
        <taxon>Metazoa</taxon>
        <taxon>Chordata</taxon>
        <taxon>Craniata</taxon>
        <taxon>Vertebrata</taxon>
        <taxon>Euteleostomi</taxon>
        <taxon>Actinopterygii</taxon>
        <taxon>Neopterygii</taxon>
        <taxon>Teleostei</taxon>
        <taxon>Neoteleostei</taxon>
        <taxon>Acanthomorphata</taxon>
        <taxon>Anabantaria</taxon>
        <taxon>Anabantiformes</taxon>
        <taxon>Anabantoidei</taxon>
        <taxon>Anabantidae</taxon>
        <taxon>Anabas</taxon>
    </lineage>
</organism>
<dbReference type="SUPFAM" id="SSF56487">
    <property type="entry name" value="SRCR-like"/>
    <property type="match status" value="1"/>
</dbReference>
<reference evidence="5" key="3">
    <citation type="submission" date="2025-09" db="UniProtKB">
        <authorList>
            <consortium name="Ensembl"/>
        </authorList>
    </citation>
    <scope>IDENTIFICATION</scope>
</reference>
<name>A0A7N6BIC5_ANATE</name>
<dbReference type="GO" id="GO:0016020">
    <property type="term" value="C:membrane"/>
    <property type="evidence" value="ECO:0007669"/>
    <property type="project" value="InterPro"/>
</dbReference>
<keyword evidence="2 3" id="KW-1015">Disulfide bond</keyword>
<evidence type="ECO:0000256" key="3">
    <source>
        <dbReference type="PROSITE-ProRule" id="PRU00196"/>
    </source>
</evidence>
<dbReference type="Proteomes" id="UP000265040">
    <property type="component" value="Chromosome 8"/>
</dbReference>
<dbReference type="InterPro" id="IPR001190">
    <property type="entry name" value="SRCR"/>
</dbReference>
<reference evidence="5" key="1">
    <citation type="submission" date="2021-04" db="EMBL/GenBank/DDBJ databases">
        <authorList>
            <consortium name="Wellcome Sanger Institute Data Sharing"/>
        </authorList>
    </citation>
    <scope>NUCLEOTIDE SEQUENCE [LARGE SCALE GENOMIC DNA]</scope>
</reference>
<dbReference type="PROSITE" id="PS50287">
    <property type="entry name" value="SRCR_2"/>
    <property type="match status" value="1"/>
</dbReference>
<dbReference type="GeneTree" id="ENSGT00950000183145"/>
<feature type="disulfide bond" evidence="3">
    <location>
        <begin position="43"/>
        <end position="107"/>
    </location>
</feature>
<dbReference type="PANTHER" id="PTHR48071:SF22">
    <property type="entry name" value="DELETED IN MALIGNANT BRAIN TUMORS 1 PROTEIN-LIKE"/>
    <property type="match status" value="1"/>
</dbReference>
<evidence type="ECO:0000313" key="5">
    <source>
        <dbReference type="Ensembl" id="ENSATEP00000064238.1"/>
    </source>
</evidence>
<dbReference type="InParanoid" id="A0A7N6BIC5"/>
<feature type="domain" description="SRCR" evidence="4">
    <location>
        <begin position="17"/>
        <end position="118"/>
    </location>
</feature>
<feature type="disulfide bond" evidence="3">
    <location>
        <begin position="87"/>
        <end position="97"/>
    </location>
</feature>
<accession>A0A7N6BIC5</accession>
<dbReference type="OrthoDB" id="536948at2759"/>
<dbReference type="InterPro" id="IPR036772">
    <property type="entry name" value="SRCR-like_dom_sf"/>
</dbReference>
<keyword evidence="1" id="KW-0732">Signal</keyword>
<dbReference type="Gene3D" id="3.10.250.10">
    <property type="entry name" value="SRCR-like domain"/>
    <property type="match status" value="1"/>
</dbReference>
<protein>
    <recommendedName>
        <fullName evidence="4">SRCR domain-containing protein</fullName>
    </recommendedName>
</protein>
<dbReference type="PRINTS" id="PR00258">
    <property type="entry name" value="SPERACTRCPTR"/>
</dbReference>
<dbReference type="PANTHER" id="PTHR48071">
    <property type="entry name" value="SRCR DOMAIN-CONTAINING PROTEIN"/>
    <property type="match status" value="1"/>
</dbReference>
<dbReference type="Pfam" id="PF00530">
    <property type="entry name" value="SRCR"/>
    <property type="match status" value="1"/>
</dbReference>
<evidence type="ECO:0000256" key="2">
    <source>
        <dbReference type="ARBA" id="ARBA00023157"/>
    </source>
</evidence>